<accession>A0ABR7VFG6</accession>
<proteinExistence type="predicted"/>
<dbReference type="EMBL" id="JABTCG010000003">
    <property type="protein sequence ID" value="MBD0850799.1"/>
    <property type="molecule type" value="Genomic_DNA"/>
</dbReference>
<protein>
    <recommendedName>
        <fullName evidence="3">Peptidylprolyl isomerase</fullName>
    </recommendedName>
</protein>
<evidence type="ECO:0008006" key="3">
    <source>
        <dbReference type="Google" id="ProtNLM"/>
    </source>
</evidence>
<evidence type="ECO:0000313" key="2">
    <source>
        <dbReference type="Proteomes" id="UP000598350"/>
    </source>
</evidence>
<keyword evidence="2" id="KW-1185">Reference proteome</keyword>
<dbReference type="Proteomes" id="UP000598350">
    <property type="component" value="Unassembled WGS sequence"/>
</dbReference>
<gene>
    <name evidence="1" type="ORF">HPE63_08970</name>
</gene>
<dbReference type="RefSeq" id="WP_188313936.1">
    <property type="nucleotide sequence ID" value="NZ_JABTCG010000003.1"/>
</dbReference>
<sequence>MKVTFSNFFKISIVLIVVLLAFSCDKESDLVVDYVHSGNLHNEQLDRLAVEDFSNLYTDQSEVFDALANELYTD</sequence>
<organism evidence="1 2">
    <name type="scientific">Maribacter arenosus</name>
    <dbReference type="NCBI Taxonomy" id="1854708"/>
    <lineage>
        <taxon>Bacteria</taxon>
        <taxon>Pseudomonadati</taxon>
        <taxon>Bacteroidota</taxon>
        <taxon>Flavobacteriia</taxon>
        <taxon>Flavobacteriales</taxon>
        <taxon>Flavobacteriaceae</taxon>
        <taxon>Maribacter</taxon>
    </lineage>
</organism>
<evidence type="ECO:0000313" key="1">
    <source>
        <dbReference type="EMBL" id="MBD0850799.1"/>
    </source>
</evidence>
<name>A0ABR7VFG6_9FLAO</name>
<dbReference type="PROSITE" id="PS51257">
    <property type="entry name" value="PROKAR_LIPOPROTEIN"/>
    <property type="match status" value="1"/>
</dbReference>
<reference evidence="1 2" key="1">
    <citation type="submission" date="2020-05" db="EMBL/GenBank/DDBJ databases">
        <title>The draft genome sequence of Maribacter arenosus CAU 1321.</title>
        <authorList>
            <person name="Mu L."/>
        </authorList>
    </citation>
    <scope>NUCLEOTIDE SEQUENCE [LARGE SCALE GENOMIC DNA]</scope>
    <source>
        <strain evidence="1 2">CAU 1321</strain>
    </source>
</reference>
<comment type="caution">
    <text evidence="1">The sequence shown here is derived from an EMBL/GenBank/DDBJ whole genome shotgun (WGS) entry which is preliminary data.</text>
</comment>